<feature type="transmembrane region" description="Helical" evidence="1">
    <location>
        <begin position="266"/>
        <end position="285"/>
    </location>
</feature>
<dbReference type="InterPro" id="IPR052994">
    <property type="entry name" value="Tiny_macrocysts_regulators"/>
</dbReference>
<sequence length="1621" mass="192404">MIKTTNHYNYNNQEKQENEGSLIEKFVQKIQYLMGLYLDLMTTAPKVELTENLFRATIIFQFMFRLHYLLPEDGWGIWKYEDFKIKIPQQILSTIFQQNALILKIILIILNGCCLLMSFMRIKLMYYYNNVTWHIFFMPQVSILIDFESDPTLSIIAIFLLLLQSFINLYFNRATKFLHNNPFIRKYTNLTLVSIAIDTLCYMNFQFYLIRLILLHFSTIIQIVDVYTFHPYKPMLNSFVFQSSILQYTLILITTISIIQQSENNLFYSYFLYGTFSIALSQIIIEKCSRKQTFDQYFVLVQCQQLYMSSNFQKTILINQHKQNCKFKHDNNVIETIICILENSIIKNKQIKLDYEILELALINFLSLQKAALTAFCRLKQYYNAIDDHTIYFQICFPNIDKKLWKRVRDVQNRITKQIRSTQYYDEKDLKTKDIYVACLMKDQFYPKIIEVLNKKLEFWNKLLSDLSNYERLFEHTIKCSQIMNDFNIFLQNLYSQDLDEIQNVKTVIELKMLEIYFCIVRNDQVQATKMQKLIIEMLRSETQQDGKLLNCSILENKVVLLYTSIVKAQGYIIKTNSGQLAKFWGYENELDFYDIKHINQLMPNFCASVHDQYIERFQIIGHSILFGKCRTIFLKDKYDLLIPASITIDNFFITYDDYVITAAFAKNKETSLYILFDCKGKILGVTQLLYKVFHSIDSTITPELLNTGYIFQIIPNIFYLVNNHTNTEFDNIPYEERILLMIGNPIKQQFDKPINLSRHKGYYDNLWTLYEDTKNHKTEMFLPEYQESCKQSINNQLKTINFEIICQLYYQMIGHYKTMPMFTLEILDIFKADLQSSLEYSSDIEIKTNDVFEPDPVDLSSIQEESFQKVKQNDLQQFDHPLQQNPEILFIEGRFGQYQNEQTNINNKQKQYIKPQFQKAVFQVIKQKSLNEDLKSIEEEMKIIKSNKRYSQKQFMINEQQKEEHKSSEKITKRKNIIDQIQEKRKQDINEMDAVNSVNSIASNLINYKQDLVKSVYKSNKIPYSLKMIIIFDLMIISSILVFNIYPIITIHNNNIHAIQQIDAIMAPYLYNSYYCQLYVHNMIFELQKLQIVNYSQELIHDIETINKNNTLLQDLNKYYPVFLEIEKLDYFPTLNIKFINTADQLNVSFTYMYSVLIEKLQYFTQKGQNFTQYQMNESEIISSLYLYANLQESISLYSNLIQLIVQTFFEDMIYDENNFFKFLLIALFIIIFLFCIQIIYFHQIFNYFKKIIYLNCRILEKDVHLIVQRLQLIREILIEHTITNWKKADYVHLMFQQIKSDQIQIQSKISKHTLLCSRIAQSKFSLFSILSMIISVQLLIISFCIGGYYFNKIQQTELTPQYELMSEFFQFSVTMDSMITQSVRVKCQRLYMLNNKINESITVQKSLVDQKLVSIRTTNLTFYSILYQDFVKSEELILKGLVNDNSVTRQNNSTLYQLFFNDICQIVCPNSNDQRDQNKYFVSEGISGIYSSLSKYIKSTFNYELENLKQDPNIKTQISVVNSHEFIVLFSRHFLNTKKAFLKFQEEMLVKTYDVINQNDNEVQAYFTSALFIEIIIAGFSFIYCIKMKQQQIQLMRLSLSNIPIDLLDQQSISILKTL</sequence>
<feature type="transmembrane region" description="Helical" evidence="1">
    <location>
        <begin position="101"/>
        <end position="119"/>
    </location>
</feature>
<feature type="transmembrane region" description="Helical" evidence="1">
    <location>
        <begin position="239"/>
        <end position="260"/>
    </location>
</feature>
<keyword evidence="3" id="KW-1185">Reference proteome</keyword>
<proteinExistence type="predicted"/>
<name>A0A8S1N128_PARPR</name>
<feature type="transmembrane region" description="Helical" evidence="1">
    <location>
        <begin position="1221"/>
        <end position="1243"/>
    </location>
</feature>
<feature type="transmembrane region" description="Helical" evidence="1">
    <location>
        <begin position="1326"/>
        <end position="1352"/>
    </location>
</feature>
<organism evidence="2 3">
    <name type="scientific">Paramecium primaurelia</name>
    <dbReference type="NCBI Taxonomy" id="5886"/>
    <lineage>
        <taxon>Eukaryota</taxon>
        <taxon>Sar</taxon>
        <taxon>Alveolata</taxon>
        <taxon>Ciliophora</taxon>
        <taxon>Intramacronucleata</taxon>
        <taxon>Oligohymenophorea</taxon>
        <taxon>Peniculida</taxon>
        <taxon>Parameciidae</taxon>
        <taxon>Paramecium</taxon>
    </lineage>
</organism>
<dbReference type="PANTHER" id="PTHR31600">
    <property type="entry name" value="TINY MACROCYSTS PROTEIN B-RELATED"/>
    <property type="match status" value="1"/>
</dbReference>
<keyword evidence="1" id="KW-0472">Membrane</keyword>
<protein>
    <recommendedName>
        <fullName evidence="4">Transmembrane protein</fullName>
    </recommendedName>
</protein>
<keyword evidence="1" id="KW-0812">Transmembrane</keyword>
<feature type="transmembrane region" description="Helical" evidence="1">
    <location>
        <begin position="208"/>
        <end position="227"/>
    </location>
</feature>
<dbReference type="Proteomes" id="UP000688137">
    <property type="component" value="Unassembled WGS sequence"/>
</dbReference>
<dbReference type="OMA" id="YIERFQI"/>
<evidence type="ECO:0000256" key="1">
    <source>
        <dbReference type="SAM" id="Phobius"/>
    </source>
</evidence>
<evidence type="ECO:0000313" key="3">
    <source>
        <dbReference type="Proteomes" id="UP000688137"/>
    </source>
</evidence>
<feature type="transmembrane region" description="Helical" evidence="1">
    <location>
        <begin position="1029"/>
        <end position="1050"/>
    </location>
</feature>
<keyword evidence="1" id="KW-1133">Transmembrane helix</keyword>
<dbReference type="EMBL" id="CAJJDM010000066">
    <property type="protein sequence ID" value="CAD8080794.1"/>
    <property type="molecule type" value="Genomic_DNA"/>
</dbReference>
<reference evidence="2" key="1">
    <citation type="submission" date="2021-01" db="EMBL/GenBank/DDBJ databases">
        <authorList>
            <consortium name="Genoscope - CEA"/>
            <person name="William W."/>
        </authorList>
    </citation>
    <scope>NUCLEOTIDE SEQUENCE</scope>
</reference>
<feature type="transmembrane region" description="Helical" evidence="1">
    <location>
        <begin position="1567"/>
        <end position="1588"/>
    </location>
</feature>
<comment type="caution">
    <text evidence="2">The sequence shown here is derived from an EMBL/GenBank/DDBJ whole genome shotgun (WGS) entry which is preliminary data.</text>
</comment>
<dbReference type="PANTHER" id="PTHR31600:SF2">
    <property type="entry name" value="GAMETE ENRICHED GENE 10 PROTEIN-RELATED"/>
    <property type="match status" value="1"/>
</dbReference>
<accession>A0A8S1N128</accession>
<gene>
    <name evidence="2" type="ORF">PPRIM_AZ9-3.1.T0640168</name>
</gene>
<evidence type="ECO:0000313" key="2">
    <source>
        <dbReference type="EMBL" id="CAD8080794.1"/>
    </source>
</evidence>
<evidence type="ECO:0008006" key="4">
    <source>
        <dbReference type="Google" id="ProtNLM"/>
    </source>
</evidence>
<feature type="transmembrane region" description="Helical" evidence="1">
    <location>
        <begin position="151"/>
        <end position="171"/>
    </location>
</feature>